<gene>
    <name evidence="4" type="ORF">HOLDEFILI_00737</name>
</gene>
<sequence>MFLCRKETDMKKFEYSELSKSLLTPQIVSLLTTIHEYKGEQNLFIESNADKLSDLVEIAKIQSVDASNKIEGIYTSDERLKKIVMDKTMPKTRNEKEIAGYRDILNMIHENYDYIPIRSNYFLQLHGGMYKFTGLSIGGKYKNVDNIIAEMDSQGNSKIRFRPVESWRTPEAIDELCDAYNQALKDNVDPLLLMPMFILDFLCIHPFNDGNGRMSRLLTLLLLYKSGYIVGKYISIEKLIETTKESYYEALQQSSLGWHENNNDYAPFVEYYLGAIVAAYRDFSSRVQILIESGFSKPERVRAIIKRNVGKITKAEIMKQCPDISQITIQRALIELVEKGEIIKISGGRYTSYIWNEEKE</sequence>
<dbReference type="Gene3D" id="1.10.3290.10">
    <property type="entry name" value="Fido-like domain"/>
    <property type="match status" value="1"/>
</dbReference>
<dbReference type="STRING" id="545696.HOLDEFILI_00737"/>
<organism evidence="4 5">
    <name type="scientific">Holdemania filiformis DSM 12042</name>
    <dbReference type="NCBI Taxonomy" id="545696"/>
    <lineage>
        <taxon>Bacteria</taxon>
        <taxon>Bacillati</taxon>
        <taxon>Bacillota</taxon>
        <taxon>Erysipelotrichia</taxon>
        <taxon>Erysipelotrichales</taxon>
        <taxon>Erysipelotrichaceae</taxon>
        <taxon>Holdemania</taxon>
    </lineage>
</organism>
<dbReference type="GO" id="GO:0005524">
    <property type="term" value="F:ATP binding"/>
    <property type="evidence" value="ECO:0007669"/>
    <property type="project" value="UniProtKB-KW"/>
</dbReference>
<dbReference type="HOGENOM" id="CLU_046381_0_0_9"/>
<dbReference type="PROSITE" id="PS51459">
    <property type="entry name" value="FIDO"/>
    <property type="match status" value="1"/>
</dbReference>
<keyword evidence="2" id="KW-0547">Nucleotide-binding</keyword>
<dbReference type="InterPro" id="IPR040198">
    <property type="entry name" value="Fido_containing"/>
</dbReference>
<dbReference type="PANTHER" id="PTHR13504:SF38">
    <property type="entry name" value="FIDO DOMAIN-CONTAINING PROTEIN"/>
    <property type="match status" value="1"/>
</dbReference>
<dbReference type="EMBL" id="ACCF01000047">
    <property type="protein sequence ID" value="EEF69076.1"/>
    <property type="molecule type" value="Genomic_DNA"/>
</dbReference>
<dbReference type="Proteomes" id="UP000005950">
    <property type="component" value="Unassembled WGS sequence"/>
</dbReference>
<dbReference type="PANTHER" id="PTHR13504">
    <property type="entry name" value="FIDO DOMAIN-CONTAINING PROTEIN DDB_G0283145"/>
    <property type="match status" value="1"/>
</dbReference>
<evidence type="ECO:0000259" key="3">
    <source>
        <dbReference type="PROSITE" id="PS51459"/>
    </source>
</evidence>
<evidence type="ECO:0000313" key="4">
    <source>
        <dbReference type="EMBL" id="EEF69076.1"/>
    </source>
</evidence>
<feature type="binding site" evidence="2">
    <location>
        <begin position="209"/>
        <end position="216"/>
    </location>
    <ligand>
        <name>ATP</name>
        <dbReference type="ChEBI" id="CHEBI:30616"/>
    </ligand>
</feature>
<dbReference type="Pfam" id="PF02661">
    <property type="entry name" value="Fic"/>
    <property type="match status" value="1"/>
</dbReference>
<dbReference type="InterPro" id="IPR003812">
    <property type="entry name" value="Fido"/>
</dbReference>
<dbReference type="Gene3D" id="1.10.10.10">
    <property type="entry name" value="Winged helix-like DNA-binding domain superfamily/Winged helix DNA-binding domain"/>
    <property type="match status" value="1"/>
</dbReference>
<feature type="binding site" evidence="2">
    <location>
        <begin position="247"/>
        <end position="248"/>
    </location>
    <ligand>
        <name>ATP</name>
        <dbReference type="ChEBI" id="CHEBI:30616"/>
    </ligand>
</feature>
<feature type="binding site" evidence="2">
    <location>
        <position position="261"/>
    </location>
    <ligand>
        <name>ATP</name>
        <dbReference type="ChEBI" id="CHEBI:30616"/>
    </ligand>
</feature>
<protein>
    <submittedName>
        <fullName evidence="4">Fic family protein</fullName>
    </submittedName>
</protein>
<dbReference type="InterPro" id="IPR036388">
    <property type="entry name" value="WH-like_DNA-bd_sf"/>
</dbReference>
<feature type="domain" description="Fido" evidence="3">
    <location>
        <begin position="117"/>
        <end position="274"/>
    </location>
</feature>
<proteinExistence type="predicted"/>
<reference evidence="4 5" key="2">
    <citation type="submission" date="2009-02" db="EMBL/GenBank/DDBJ databases">
        <title>Draft genome sequence of Holdemania filiformis DSM 12042.</title>
        <authorList>
            <person name="Sudarsanam P."/>
            <person name="Ley R."/>
            <person name="Guruge J."/>
            <person name="Turnbaugh P.J."/>
            <person name="Mahowald M."/>
            <person name="Liep D."/>
            <person name="Gordon J."/>
        </authorList>
    </citation>
    <scope>NUCLEOTIDE SEQUENCE [LARGE SCALE GENOMIC DNA]</scope>
    <source>
        <strain evidence="4 5">DSM 12042</strain>
    </source>
</reference>
<reference evidence="4 5" key="1">
    <citation type="submission" date="2008-12" db="EMBL/GenBank/DDBJ databases">
        <authorList>
            <person name="Fulton L."/>
            <person name="Clifton S."/>
            <person name="Fulton B."/>
            <person name="Xu J."/>
            <person name="Minx P."/>
            <person name="Pepin K.H."/>
            <person name="Johnson M."/>
            <person name="Bhonagiri V."/>
            <person name="Nash W.E."/>
            <person name="Mardis E.R."/>
            <person name="Wilson R.K."/>
        </authorList>
    </citation>
    <scope>NUCLEOTIDE SEQUENCE [LARGE SCALE GENOMIC DNA]</scope>
    <source>
        <strain evidence="4 5">DSM 12042</strain>
    </source>
</reference>
<evidence type="ECO:0000256" key="2">
    <source>
        <dbReference type="PIRSR" id="PIRSR640198-2"/>
    </source>
</evidence>
<dbReference type="eggNOG" id="COG3177">
    <property type="taxonomic scope" value="Bacteria"/>
</dbReference>
<keyword evidence="2" id="KW-0067">ATP-binding</keyword>
<comment type="caution">
    <text evidence="4">The sequence shown here is derived from an EMBL/GenBank/DDBJ whole genome shotgun (WGS) entry which is preliminary data.</text>
</comment>
<evidence type="ECO:0000313" key="5">
    <source>
        <dbReference type="Proteomes" id="UP000005950"/>
    </source>
</evidence>
<name>B9Y4K6_9FIRM</name>
<evidence type="ECO:0000256" key="1">
    <source>
        <dbReference type="PIRSR" id="PIRSR640198-1"/>
    </source>
</evidence>
<dbReference type="SUPFAM" id="SSF140931">
    <property type="entry name" value="Fic-like"/>
    <property type="match status" value="1"/>
</dbReference>
<feature type="active site" evidence="1">
    <location>
        <position position="205"/>
    </location>
</feature>
<dbReference type="InterPro" id="IPR036597">
    <property type="entry name" value="Fido-like_dom_sf"/>
</dbReference>
<dbReference type="AlphaFoldDB" id="B9Y4K6"/>
<accession>B9Y4K6</accession>